<feature type="non-terminal residue" evidence="1">
    <location>
        <position position="1"/>
    </location>
</feature>
<dbReference type="Proteomes" id="UP000437736">
    <property type="component" value="Unassembled WGS sequence"/>
</dbReference>
<protein>
    <submittedName>
        <fullName evidence="1">Glycosyltransferase</fullName>
    </submittedName>
</protein>
<gene>
    <name evidence="1" type="ORF">GHK86_19265</name>
</gene>
<name>A0ABW9QYT6_9ACTN</name>
<dbReference type="PANTHER" id="PTHR12526:SF624">
    <property type="entry name" value="BLR6297 PROTEIN"/>
    <property type="match status" value="1"/>
</dbReference>
<dbReference type="Pfam" id="PF13692">
    <property type="entry name" value="Glyco_trans_1_4"/>
    <property type="match status" value="1"/>
</dbReference>
<proteinExistence type="predicted"/>
<dbReference type="Gene3D" id="3.40.50.2000">
    <property type="entry name" value="Glycogen Phosphorylase B"/>
    <property type="match status" value="1"/>
</dbReference>
<dbReference type="EMBL" id="WJHE01001255">
    <property type="protein sequence ID" value="MST34852.1"/>
    <property type="molecule type" value="Genomic_DNA"/>
</dbReference>
<dbReference type="PANTHER" id="PTHR12526">
    <property type="entry name" value="GLYCOSYLTRANSFERASE"/>
    <property type="match status" value="1"/>
</dbReference>
<reference evidence="1 2" key="1">
    <citation type="submission" date="2019-11" db="EMBL/GenBank/DDBJ databases">
        <title>Acidiferrimicrobium australis gen. nov., sp. nov., an acidophilic and obligately heterotrophic, member of the Actinobacteria that catalyses dissimilatory oxido- reduction of iron isolated from metal-rich acidic water in Chile.</title>
        <authorList>
            <person name="Gonzalez D."/>
            <person name="Huber K."/>
            <person name="Hedrich S."/>
            <person name="Rojas-Villalobos C."/>
            <person name="Quatrini R."/>
            <person name="Dinamarca M.A."/>
            <person name="Schwarz A."/>
            <person name="Canales C."/>
            <person name="Nancucheo I."/>
        </authorList>
    </citation>
    <scope>NUCLEOTIDE SEQUENCE [LARGE SCALE GENOMIC DNA]</scope>
    <source>
        <strain evidence="1 2">USS-CCA1</strain>
    </source>
</reference>
<evidence type="ECO:0000313" key="2">
    <source>
        <dbReference type="Proteomes" id="UP000437736"/>
    </source>
</evidence>
<accession>A0ABW9QYT6</accession>
<evidence type="ECO:0000313" key="1">
    <source>
        <dbReference type="EMBL" id="MST34852.1"/>
    </source>
</evidence>
<comment type="caution">
    <text evidence="1">The sequence shown here is derived from an EMBL/GenBank/DDBJ whole genome shotgun (WGS) entry which is preliminary data.</text>
</comment>
<keyword evidence="2" id="KW-1185">Reference proteome</keyword>
<dbReference type="SUPFAM" id="SSF53756">
    <property type="entry name" value="UDP-Glycosyltransferase/glycogen phosphorylase"/>
    <property type="match status" value="1"/>
</dbReference>
<sequence length="199" mass="22146">PALRRGRRYLAAYLGVMGPQDGVDLVLRVADVVIHRLGRRDVAFTLVGSGDCFVELCALRDELGLAGDVELTGRLPDAEVAAVLSTADVGLSPDPKNPLNDVSTMNKTMEYMAFELPVVAFDLRETRVSAGEAAAYATPNEVEDYARLLVELLDDEPRRRRMGALGRRRVVEELAWDYQAVRYLDVYRRLLDSRPLARV</sequence>
<organism evidence="1 2">
    <name type="scientific">Acidiferrimicrobium australe</name>
    <dbReference type="NCBI Taxonomy" id="2664430"/>
    <lineage>
        <taxon>Bacteria</taxon>
        <taxon>Bacillati</taxon>
        <taxon>Actinomycetota</taxon>
        <taxon>Acidimicrobiia</taxon>
        <taxon>Acidimicrobiales</taxon>
        <taxon>Acidimicrobiaceae</taxon>
        <taxon>Acidiferrimicrobium</taxon>
    </lineage>
</organism>